<proteinExistence type="predicted"/>
<dbReference type="Proteomes" id="UP000224460">
    <property type="component" value="Unassembled WGS sequence"/>
</dbReference>
<name>A0AC61D964_9FIRM</name>
<dbReference type="EMBL" id="PEDL01000018">
    <property type="protein sequence ID" value="PHV69779.1"/>
    <property type="molecule type" value="Genomic_DNA"/>
</dbReference>
<reference evidence="1" key="1">
    <citation type="submission" date="2017-10" db="EMBL/GenBank/DDBJ databases">
        <title>Genome sequence of cellulolytic Lachnospiraceae bacterium XHS1971 isolated from hotspring sediment.</title>
        <authorList>
            <person name="Vasudevan G."/>
            <person name="Joshi A.J."/>
            <person name="Hivarkar S."/>
            <person name="Lanjekar V.B."/>
            <person name="Dhakephalkar P.K."/>
            <person name="Dagar S."/>
        </authorList>
    </citation>
    <scope>NUCLEOTIDE SEQUENCE</scope>
    <source>
        <strain evidence="1">XHS1971</strain>
    </source>
</reference>
<comment type="caution">
    <text evidence="1">The sequence shown here is derived from an EMBL/GenBank/DDBJ whole genome shotgun (WGS) entry which is preliminary data.</text>
</comment>
<gene>
    <name evidence="1" type="ORF">CS063_13760</name>
</gene>
<organism evidence="1 2">
    <name type="scientific">Sporanaerobium hydrogeniformans</name>
    <dbReference type="NCBI Taxonomy" id="3072179"/>
    <lineage>
        <taxon>Bacteria</taxon>
        <taxon>Bacillati</taxon>
        <taxon>Bacillota</taxon>
        <taxon>Clostridia</taxon>
        <taxon>Lachnospirales</taxon>
        <taxon>Lachnospiraceae</taxon>
        <taxon>Sporanaerobium</taxon>
    </lineage>
</organism>
<evidence type="ECO:0000313" key="2">
    <source>
        <dbReference type="Proteomes" id="UP000224460"/>
    </source>
</evidence>
<keyword evidence="2" id="KW-1185">Reference proteome</keyword>
<accession>A0AC61D964</accession>
<evidence type="ECO:0000313" key="1">
    <source>
        <dbReference type="EMBL" id="PHV69779.1"/>
    </source>
</evidence>
<protein>
    <submittedName>
        <fullName evidence="1">Uncharacterized protein</fullName>
    </submittedName>
</protein>
<sequence length="194" mass="21943">MGKSINVKNYYLAEITEDESGVITHGVPEKVYGLMKASRVPQAASGELYEEGVLSEQLDELVSHNLAFDFGNLPQKWRAWMNGYKVETGVMADEGPCSPKPFAVGWEVIGTKGRRQMMWYIYCKAKPIEDNDEQRTKDIKISNDTINVVAFKKEQFSYKGFVLIDSANSDVTETMLDDFFKKVQTTYTIESPTP</sequence>